<keyword evidence="6 10" id="KW-0378">Hydrolase</keyword>
<name>A0AAN7H7L7_9PEZI</name>
<dbReference type="GO" id="GO:0005576">
    <property type="term" value="C:extracellular region"/>
    <property type="evidence" value="ECO:0007669"/>
    <property type="project" value="UniProtKB-SubCell"/>
</dbReference>
<dbReference type="EMBL" id="MU860386">
    <property type="protein sequence ID" value="KAK4234317.1"/>
    <property type="molecule type" value="Genomic_DNA"/>
</dbReference>
<feature type="non-terminal residue" evidence="11">
    <location>
        <position position="248"/>
    </location>
</feature>
<evidence type="ECO:0000256" key="4">
    <source>
        <dbReference type="ARBA" id="ARBA00022525"/>
    </source>
</evidence>
<keyword evidence="4" id="KW-0964">Secreted</keyword>
<dbReference type="Proteomes" id="UP001303760">
    <property type="component" value="Unassembled WGS sequence"/>
</dbReference>
<sequence length="248" mass="26629">MSTRFSFRRHPVWLLAHLFLLAFATLSAAFDAPPNLRKFYDAVRAKGQSSNELATGFYSSVGGPNTFGYCGDHLASSGIIHIQGRNGSLANMDVDCDGVGGAGDDHRCRYSLSPDVQYATTFRDVVAGYNRSISDLNPYVHSYVVFGNAPGTRGGPDWRSFDDPLRYPAAERHGGGMSRLPGLRRWHSQLSAAAPGCAGTTGSANDILVLGFTGPEAVPGPDGADWAAKDAETFERSLEGLGKRLLER</sequence>
<reference evidence="11" key="1">
    <citation type="journal article" date="2023" name="Mol. Phylogenet. Evol.">
        <title>Genome-scale phylogeny and comparative genomics of the fungal order Sordariales.</title>
        <authorList>
            <person name="Hensen N."/>
            <person name="Bonometti L."/>
            <person name="Westerberg I."/>
            <person name="Brannstrom I.O."/>
            <person name="Guillou S."/>
            <person name="Cros-Aarteil S."/>
            <person name="Calhoun S."/>
            <person name="Haridas S."/>
            <person name="Kuo A."/>
            <person name="Mondo S."/>
            <person name="Pangilinan J."/>
            <person name="Riley R."/>
            <person name="LaButti K."/>
            <person name="Andreopoulos B."/>
            <person name="Lipzen A."/>
            <person name="Chen C."/>
            <person name="Yan M."/>
            <person name="Daum C."/>
            <person name="Ng V."/>
            <person name="Clum A."/>
            <person name="Steindorff A."/>
            <person name="Ohm R.A."/>
            <person name="Martin F."/>
            <person name="Silar P."/>
            <person name="Natvig D.O."/>
            <person name="Lalanne C."/>
            <person name="Gautier V."/>
            <person name="Ament-Velasquez S.L."/>
            <person name="Kruys A."/>
            <person name="Hutchinson M.I."/>
            <person name="Powell A.J."/>
            <person name="Barry K."/>
            <person name="Miller A.N."/>
            <person name="Grigoriev I.V."/>
            <person name="Debuchy R."/>
            <person name="Gladieux P."/>
            <person name="Hiltunen Thoren M."/>
            <person name="Johannesson H."/>
        </authorList>
    </citation>
    <scope>NUCLEOTIDE SEQUENCE</scope>
    <source>
        <strain evidence="11">CBS 532.94</strain>
    </source>
</reference>
<feature type="chain" id="PRO_5042669584" description="Endo-chitosanase" evidence="10">
    <location>
        <begin position="30"/>
        <end position="248"/>
    </location>
</feature>
<accession>A0AAN7H7L7</accession>
<keyword evidence="7" id="KW-0119">Carbohydrate metabolism</keyword>
<proteinExistence type="inferred from homology"/>
<dbReference type="GO" id="GO:0016977">
    <property type="term" value="F:chitosanase activity"/>
    <property type="evidence" value="ECO:0007669"/>
    <property type="project" value="UniProtKB-EC"/>
</dbReference>
<evidence type="ECO:0000256" key="1">
    <source>
        <dbReference type="ARBA" id="ARBA00000405"/>
    </source>
</evidence>
<comment type="similarity">
    <text evidence="3 10">Belongs to the glycosyl hydrolase 75 family.</text>
</comment>
<evidence type="ECO:0000256" key="6">
    <source>
        <dbReference type="ARBA" id="ARBA00022801"/>
    </source>
</evidence>
<organism evidence="11 12">
    <name type="scientific">Achaetomium macrosporum</name>
    <dbReference type="NCBI Taxonomy" id="79813"/>
    <lineage>
        <taxon>Eukaryota</taxon>
        <taxon>Fungi</taxon>
        <taxon>Dikarya</taxon>
        <taxon>Ascomycota</taxon>
        <taxon>Pezizomycotina</taxon>
        <taxon>Sordariomycetes</taxon>
        <taxon>Sordariomycetidae</taxon>
        <taxon>Sordariales</taxon>
        <taxon>Chaetomiaceae</taxon>
        <taxon>Achaetomium</taxon>
    </lineage>
</organism>
<gene>
    <name evidence="11" type="ORF">C8A03DRAFT_37909</name>
</gene>
<evidence type="ECO:0000313" key="11">
    <source>
        <dbReference type="EMBL" id="KAK4234317.1"/>
    </source>
</evidence>
<protein>
    <recommendedName>
        <fullName evidence="10">Endo-chitosanase</fullName>
        <ecNumber evidence="10">3.2.1.132</ecNumber>
    </recommendedName>
</protein>
<evidence type="ECO:0000313" key="12">
    <source>
        <dbReference type="Proteomes" id="UP001303760"/>
    </source>
</evidence>
<evidence type="ECO:0000256" key="7">
    <source>
        <dbReference type="ARBA" id="ARBA00023277"/>
    </source>
</evidence>
<keyword evidence="8 10" id="KW-0326">Glycosidase</keyword>
<keyword evidence="9 10" id="KW-0624">Polysaccharide degradation</keyword>
<keyword evidence="12" id="KW-1185">Reference proteome</keyword>
<dbReference type="GO" id="GO:0000272">
    <property type="term" value="P:polysaccharide catabolic process"/>
    <property type="evidence" value="ECO:0007669"/>
    <property type="project" value="UniProtKB-KW"/>
</dbReference>
<evidence type="ECO:0000256" key="10">
    <source>
        <dbReference type="RuleBase" id="RU361208"/>
    </source>
</evidence>
<keyword evidence="5 10" id="KW-0732">Signal</keyword>
<dbReference type="PANTHER" id="PTHR42061">
    <property type="entry name" value="ENDO-CHITOSANASE"/>
    <property type="match status" value="1"/>
</dbReference>
<feature type="signal peptide" evidence="10">
    <location>
        <begin position="1"/>
        <end position="29"/>
    </location>
</feature>
<dbReference type="AlphaFoldDB" id="A0AAN7H7L7"/>
<dbReference type="EC" id="3.2.1.132" evidence="10"/>
<evidence type="ECO:0000256" key="9">
    <source>
        <dbReference type="ARBA" id="ARBA00023326"/>
    </source>
</evidence>
<comment type="caution">
    <text evidence="11">The sequence shown here is derived from an EMBL/GenBank/DDBJ whole genome shotgun (WGS) entry which is preliminary data.</text>
</comment>
<evidence type="ECO:0000256" key="3">
    <source>
        <dbReference type="ARBA" id="ARBA00007799"/>
    </source>
</evidence>
<reference evidence="11" key="2">
    <citation type="submission" date="2023-05" db="EMBL/GenBank/DDBJ databases">
        <authorList>
            <consortium name="Lawrence Berkeley National Laboratory"/>
            <person name="Steindorff A."/>
            <person name="Hensen N."/>
            <person name="Bonometti L."/>
            <person name="Westerberg I."/>
            <person name="Brannstrom I.O."/>
            <person name="Guillou S."/>
            <person name="Cros-Aarteil S."/>
            <person name="Calhoun S."/>
            <person name="Haridas S."/>
            <person name="Kuo A."/>
            <person name="Mondo S."/>
            <person name="Pangilinan J."/>
            <person name="Riley R."/>
            <person name="Labutti K."/>
            <person name="Andreopoulos B."/>
            <person name="Lipzen A."/>
            <person name="Chen C."/>
            <person name="Yanf M."/>
            <person name="Daum C."/>
            <person name="Ng V."/>
            <person name="Clum A."/>
            <person name="Ohm R."/>
            <person name="Martin F."/>
            <person name="Silar P."/>
            <person name="Natvig D."/>
            <person name="Lalanne C."/>
            <person name="Gautier V."/>
            <person name="Ament-Velasquez S.L."/>
            <person name="Kruys A."/>
            <person name="Hutchinson M.I."/>
            <person name="Powell A.J."/>
            <person name="Barry K."/>
            <person name="Miller A.N."/>
            <person name="Grigoriev I.V."/>
            <person name="Debuchy R."/>
            <person name="Gladieux P."/>
            <person name="Thoren M.H."/>
            <person name="Johannesson H."/>
        </authorList>
    </citation>
    <scope>NUCLEOTIDE SEQUENCE</scope>
    <source>
        <strain evidence="11">CBS 532.94</strain>
    </source>
</reference>
<comment type="catalytic activity">
    <reaction evidence="1 10">
        <text>Endohydrolysis of beta-(1-&gt;4)-linkages between D-glucosamine residues in a partly acetylated chitosan.</text>
        <dbReference type="EC" id="3.2.1.132"/>
    </reaction>
</comment>
<comment type="function">
    <text evidence="10">Chitosanase catalyzing the endo-type cleavage of chitosan, the deacylated form of chitin. Chitosanase may be crucial in the degradation of the deacetylated portion of chitin in the fungal cell wall.</text>
</comment>
<dbReference type="InterPro" id="IPR009939">
    <property type="entry name" value="Chitosanase_fungal"/>
</dbReference>
<dbReference type="Pfam" id="PF07335">
    <property type="entry name" value="Glyco_hydro_75"/>
    <property type="match status" value="2"/>
</dbReference>
<evidence type="ECO:0000256" key="5">
    <source>
        <dbReference type="ARBA" id="ARBA00022729"/>
    </source>
</evidence>
<evidence type="ECO:0000256" key="2">
    <source>
        <dbReference type="ARBA" id="ARBA00004613"/>
    </source>
</evidence>
<dbReference type="PANTHER" id="PTHR42061:SF6">
    <property type="entry name" value="ENDO-CHITOSANASE"/>
    <property type="match status" value="1"/>
</dbReference>
<comment type="subcellular location">
    <subcellularLocation>
        <location evidence="2 10">Secreted</location>
    </subcellularLocation>
</comment>
<evidence type="ECO:0000256" key="8">
    <source>
        <dbReference type="ARBA" id="ARBA00023295"/>
    </source>
</evidence>